<gene>
    <name evidence="1" type="ORF">QQF64_017827</name>
</gene>
<name>A0ABR3LN01_9TELE</name>
<organism evidence="1 2">
    <name type="scientific">Cirrhinus molitorella</name>
    <name type="common">mud carp</name>
    <dbReference type="NCBI Taxonomy" id="172907"/>
    <lineage>
        <taxon>Eukaryota</taxon>
        <taxon>Metazoa</taxon>
        <taxon>Chordata</taxon>
        <taxon>Craniata</taxon>
        <taxon>Vertebrata</taxon>
        <taxon>Euteleostomi</taxon>
        <taxon>Actinopterygii</taxon>
        <taxon>Neopterygii</taxon>
        <taxon>Teleostei</taxon>
        <taxon>Ostariophysi</taxon>
        <taxon>Cypriniformes</taxon>
        <taxon>Cyprinidae</taxon>
        <taxon>Labeoninae</taxon>
        <taxon>Labeonini</taxon>
        <taxon>Cirrhinus</taxon>
    </lineage>
</organism>
<reference evidence="1 2" key="1">
    <citation type="submission" date="2023-09" db="EMBL/GenBank/DDBJ databases">
        <authorList>
            <person name="Wang M."/>
        </authorList>
    </citation>
    <scope>NUCLEOTIDE SEQUENCE [LARGE SCALE GENOMIC DNA]</scope>
    <source>
        <strain evidence="1">GT-2023</strain>
        <tissue evidence="1">Liver</tissue>
    </source>
</reference>
<dbReference type="Proteomes" id="UP001558613">
    <property type="component" value="Unassembled WGS sequence"/>
</dbReference>
<evidence type="ECO:0000313" key="1">
    <source>
        <dbReference type="EMBL" id="KAL1253134.1"/>
    </source>
</evidence>
<keyword evidence="2" id="KW-1185">Reference proteome</keyword>
<proteinExistence type="predicted"/>
<comment type="caution">
    <text evidence="1">The sequence shown here is derived from an EMBL/GenBank/DDBJ whole genome shotgun (WGS) entry which is preliminary data.</text>
</comment>
<evidence type="ECO:0000313" key="2">
    <source>
        <dbReference type="Proteomes" id="UP001558613"/>
    </source>
</evidence>
<sequence length="87" mass="9975">MRIERKKNKHKVYFDEDLPRFSARKLHQLQSSGTRQDGRPSFRISLSLSSYPLHTASALSLSILYLGPPLLFSPSVKVSYRRKISPS</sequence>
<dbReference type="EMBL" id="JAYMGO010000021">
    <property type="protein sequence ID" value="KAL1253134.1"/>
    <property type="molecule type" value="Genomic_DNA"/>
</dbReference>
<protein>
    <submittedName>
        <fullName evidence="1">Uncharacterized protein</fullName>
    </submittedName>
</protein>
<accession>A0ABR3LN01</accession>